<sequence length="97" mass="10484">MWPNPLQYFLVPDIDAGENGLDQDSDEEDVDDNVVIVEEEGEAEGESDGAGDDGEDYGEEEENPNAKGFKFSSCTANTGRSSGGRDLCEMSEELLNS</sequence>
<name>A0A915KVD1_ROMCU</name>
<evidence type="ECO:0000313" key="2">
    <source>
        <dbReference type="Proteomes" id="UP000887565"/>
    </source>
</evidence>
<evidence type="ECO:0000313" key="3">
    <source>
        <dbReference type="WBParaSite" id="nRc.2.0.1.t42102-RA"/>
    </source>
</evidence>
<feature type="compositionally biased region" description="Acidic residues" evidence="1">
    <location>
        <begin position="37"/>
        <end position="63"/>
    </location>
</feature>
<dbReference type="WBParaSite" id="nRc.2.0.1.t42102-RA">
    <property type="protein sequence ID" value="nRc.2.0.1.t42102-RA"/>
    <property type="gene ID" value="nRc.2.0.1.g42102"/>
</dbReference>
<accession>A0A915KVD1</accession>
<proteinExistence type="predicted"/>
<feature type="region of interest" description="Disordered" evidence="1">
    <location>
        <begin position="37"/>
        <end position="97"/>
    </location>
</feature>
<keyword evidence="2" id="KW-1185">Reference proteome</keyword>
<dbReference type="AlphaFoldDB" id="A0A915KVD1"/>
<dbReference type="Proteomes" id="UP000887565">
    <property type="component" value="Unplaced"/>
</dbReference>
<reference evidence="3" key="1">
    <citation type="submission" date="2022-11" db="UniProtKB">
        <authorList>
            <consortium name="WormBaseParasite"/>
        </authorList>
    </citation>
    <scope>IDENTIFICATION</scope>
</reference>
<protein>
    <submittedName>
        <fullName evidence="3">Uncharacterized protein</fullName>
    </submittedName>
</protein>
<evidence type="ECO:0000256" key="1">
    <source>
        <dbReference type="SAM" id="MobiDB-lite"/>
    </source>
</evidence>
<organism evidence="2 3">
    <name type="scientific">Romanomermis culicivorax</name>
    <name type="common">Nematode worm</name>
    <dbReference type="NCBI Taxonomy" id="13658"/>
    <lineage>
        <taxon>Eukaryota</taxon>
        <taxon>Metazoa</taxon>
        <taxon>Ecdysozoa</taxon>
        <taxon>Nematoda</taxon>
        <taxon>Enoplea</taxon>
        <taxon>Dorylaimia</taxon>
        <taxon>Mermithida</taxon>
        <taxon>Mermithoidea</taxon>
        <taxon>Mermithidae</taxon>
        <taxon>Romanomermis</taxon>
    </lineage>
</organism>